<evidence type="ECO:0000256" key="3">
    <source>
        <dbReference type="ARBA" id="ARBA00022448"/>
    </source>
</evidence>
<dbReference type="PANTHER" id="PTHR42002:SF2">
    <property type="entry name" value="ANAEROBIC C4-DICARBOXYLATE TRANSPORTER DCUC-RELATED"/>
    <property type="match status" value="1"/>
</dbReference>
<feature type="transmembrane region" description="Helical" evidence="8">
    <location>
        <begin position="444"/>
        <end position="462"/>
    </location>
</feature>
<keyword evidence="4" id="KW-1003">Cell membrane</keyword>
<evidence type="ECO:0000313" key="9">
    <source>
        <dbReference type="EMBL" id="OSL49540.1"/>
    </source>
</evidence>
<comment type="caution">
    <text evidence="9">The sequence shown here is derived from an EMBL/GenBank/DDBJ whole genome shotgun (WGS) entry which is preliminary data.</text>
</comment>
<evidence type="ECO:0000313" key="10">
    <source>
        <dbReference type="Proteomes" id="UP000243401"/>
    </source>
</evidence>
<evidence type="ECO:0000256" key="8">
    <source>
        <dbReference type="SAM" id="Phobius"/>
    </source>
</evidence>
<feature type="transmembrane region" description="Helical" evidence="8">
    <location>
        <begin position="194"/>
        <end position="213"/>
    </location>
</feature>
<feature type="transmembrane region" description="Helical" evidence="8">
    <location>
        <begin position="474"/>
        <end position="496"/>
    </location>
</feature>
<dbReference type="NCBIfam" id="TIGR00771">
    <property type="entry name" value="DcuC"/>
    <property type="match status" value="1"/>
</dbReference>
<dbReference type="EMBL" id="ADJX01000002">
    <property type="protein sequence ID" value="OSL49540.1"/>
    <property type="molecule type" value="Genomic_DNA"/>
</dbReference>
<reference evidence="9 10" key="1">
    <citation type="submission" date="2010-04" db="EMBL/GenBank/DDBJ databases">
        <title>The Genome Sequence of Escherichia coli H605.</title>
        <authorList>
            <consortium name="The Broad Institute Genome Sequencing Platform"/>
            <consortium name="The Broad Institute Genome Sequencing Center for Infectious Disease"/>
            <person name="Feldgarden M."/>
            <person name="Gordon D.M."/>
            <person name="Johnson J.R."/>
            <person name="Johnston B.D."/>
            <person name="Young S."/>
            <person name="Zeng Q."/>
            <person name="Koehrsen M."/>
            <person name="Alvarado L."/>
            <person name="Berlin A.M."/>
            <person name="Borenstein D."/>
            <person name="Chapman S.B."/>
            <person name="Chen Z."/>
            <person name="Engels R."/>
            <person name="Freedman E."/>
            <person name="Gellesch M."/>
            <person name="Goldberg J."/>
            <person name="Griggs A."/>
            <person name="Gujja S."/>
            <person name="Heilman E.R."/>
            <person name="Heiman D.I."/>
            <person name="Hepburn T.A."/>
            <person name="Howarth C."/>
            <person name="Jen D."/>
            <person name="Larson L."/>
            <person name="Mehta T."/>
            <person name="Park D."/>
            <person name="Pearson M."/>
            <person name="Richards J."/>
            <person name="Roberts A."/>
            <person name="Saif S."/>
            <person name="Shea T.D."/>
            <person name="Shenoy N."/>
            <person name="Sisk P."/>
            <person name="Stolte C."/>
            <person name="Sykes S.N."/>
            <person name="Walk T."/>
            <person name="White J."/>
            <person name="Yandava C."/>
            <person name="Haas B."/>
            <person name="Henn M.R."/>
            <person name="Nusbaum C."/>
            <person name="Birren B."/>
        </authorList>
    </citation>
    <scope>NUCLEOTIDE SEQUENCE [LARGE SCALE GENOMIC DNA]</scope>
    <source>
        <strain evidence="9 10">H605</strain>
    </source>
</reference>
<keyword evidence="5 8" id="KW-0812">Transmembrane</keyword>
<keyword evidence="6 8" id="KW-1133">Transmembrane helix</keyword>
<feature type="transmembrane region" description="Helical" evidence="8">
    <location>
        <begin position="276"/>
        <end position="298"/>
    </location>
</feature>
<dbReference type="AlphaFoldDB" id="A0AAJ3P039"/>
<dbReference type="Proteomes" id="UP000243401">
    <property type="component" value="Unassembled WGS sequence"/>
</dbReference>
<dbReference type="GO" id="GO:0015556">
    <property type="term" value="F:C4-dicarboxylate transmembrane transporter activity"/>
    <property type="evidence" value="ECO:0007669"/>
    <property type="project" value="InterPro"/>
</dbReference>
<dbReference type="NCBIfam" id="NF007937">
    <property type="entry name" value="PRK10654.1"/>
    <property type="match status" value="1"/>
</dbReference>
<dbReference type="InterPro" id="IPR018385">
    <property type="entry name" value="C4_dicarb_anaerob_car-like"/>
</dbReference>
<feature type="transmembrane region" description="Helical" evidence="8">
    <location>
        <begin position="38"/>
        <end position="60"/>
    </location>
</feature>
<sequence length="499" mass="52854">MVAFLDFNQHSPPIYSAYFFFSLRNLLLFTLESGTGKIMLTFIELLIGVMVIVGVARYIIKGYSATGVLFAGGLLLLIISAIMGHKVLPASQTSTGYSATDIVEYIKILLMSRGGDLGMMIMMLCGFAAYMTHIGANDMVVKLASKPLQYINSPYLLMIAAYFVACLMSLAVSSATGLGVLLMATLFPVMVNVGISRGAAAAICASPAAIILAPTSGDVVLAAQASEMPLIDFAFKTTLPISITAIIGMAIAHFFWQRYLDKKEHISHEMLDVSEITTTAPAFYAILPFTPIIGVLFFDGKWGPQLHIITILVICMLIASVLEFIRSFNTQKVFSGLEVAYRGMADAFANVVMLLVAAGVFAQGLSTIGFIQSLISIATSFGSASIILMLVLVILTMLAAVTTGSGNAPFYAFVEMIPKLAHSSGINPAYLTIPMLQASNLGRTISPVSGVVVAVAGMAKISPFEVVKRTSVPVLVGLVIVIVATELIVPGTAAAVTGK</sequence>
<feature type="transmembrane region" description="Helical" evidence="8">
    <location>
        <begin position="117"/>
        <end position="136"/>
    </location>
</feature>
<organism evidence="9 10">
    <name type="scientific">Escherichia coli H605</name>
    <dbReference type="NCBI Taxonomy" id="656410"/>
    <lineage>
        <taxon>Bacteria</taxon>
        <taxon>Pseudomonadati</taxon>
        <taxon>Pseudomonadota</taxon>
        <taxon>Gammaproteobacteria</taxon>
        <taxon>Enterobacterales</taxon>
        <taxon>Enterobacteriaceae</taxon>
        <taxon>Escherichia</taxon>
    </lineage>
</organism>
<gene>
    <name evidence="9" type="ORF">EATG_00408</name>
</gene>
<evidence type="ECO:0000256" key="2">
    <source>
        <dbReference type="ARBA" id="ARBA00005275"/>
    </source>
</evidence>
<keyword evidence="7 8" id="KW-0472">Membrane</keyword>
<feature type="transmembrane region" description="Helical" evidence="8">
    <location>
        <begin position="156"/>
        <end position="182"/>
    </location>
</feature>
<evidence type="ECO:0000256" key="1">
    <source>
        <dbReference type="ARBA" id="ARBA00004651"/>
    </source>
</evidence>
<accession>A0AAJ3P039</accession>
<dbReference type="GO" id="GO:0005886">
    <property type="term" value="C:plasma membrane"/>
    <property type="evidence" value="ECO:0007669"/>
    <property type="project" value="UniProtKB-SubCell"/>
</dbReference>
<feature type="transmembrane region" description="Helical" evidence="8">
    <location>
        <begin position="304"/>
        <end position="326"/>
    </location>
</feature>
<proteinExistence type="inferred from homology"/>
<evidence type="ECO:0000256" key="6">
    <source>
        <dbReference type="ARBA" id="ARBA00022989"/>
    </source>
</evidence>
<protein>
    <submittedName>
        <fullName evidence="9">Anaerobic C4-dicarboxylate transporter DcuC</fullName>
    </submittedName>
</protein>
<evidence type="ECO:0000256" key="5">
    <source>
        <dbReference type="ARBA" id="ARBA00022692"/>
    </source>
</evidence>
<evidence type="ECO:0000256" key="7">
    <source>
        <dbReference type="ARBA" id="ARBA00023136"/>
    </source>
</evidence>
<feature type="transmembrane region" description="Helical" evidence="8">
    <location>
        <begin position="347"/>
        <end position="371"/>
    </location>
</feature>
<keyword evidence="3" id="KW-0813">Transport</keyword>
<feature type="transmembrane region" description="Helical" evidence="8">
    <location>
        <begin position="66"/>
        <end position="84"/>
    </location>
</feature>
<dbReference type="NCBIfam" id="NF037994">
    <property type="entry name" value="DcuC_1"/>
    <property type="match status" value="1"/>
</dbReference>
<comment type="subcellular location">
    <subcellularLocation>
        <location evidence="1">Cell membrane</location>
        <topology evidence="1">Multi-pass membrane protein</topology>
    </subcellularLocation>
</comment>
<feature type="transmembrane region" description="Helical" evidence="8">
    <location>
        <begin position="377"/>
        <end position="401"/>
    </location>
</feature>
<comment type="similarity">
    <text evidence="2">Belongs to the DcuC/DcuD transporter (TC 2.A.61) family.</text>
</comment>
<dbReference type="Pfam" id="PF03606">
    <property type="entry name" value="DcuC"/>
    <property type="match status" value="1"/>
</dbReference>
<name>A0AAJ3P039_ECOLX</name>
<dbReference type="PANTHER" id="PTHR42002">
    <property type="entry name" value="ANAEROBIC C4-DICARBOXYLATE TRANSPORTER DCUC-RELATED"/>
    <property type="match status" value="1"/>
</dbReference>
<dbReference type="InterPro" id="IPR004669">
    <property type="entry name" value="C4_dicarb_anaerob_car"/>
</dbReference>
<evidence type="ECO:0000256" key="4">
    <source>
        <dbReference type="ARBA" id="ARBA00022475"/>
    </source>
</evidence>
<feature type="transmembrane region" description="Helical" evidence="8">
    <location>
        <begin position="233"/>
        <end position="256"/>
    </location>
</feature>